<reference evidence="3" key="1">
    <citation type="submission" date="2017-12" db="EMBL/GenBank/DDBJ databases">
        <title>Sequencing the genomes of 1000 Actinobacteria strains.</title>
        <authorList>
            <person name="Klenk H.-P."/>
        </authorList>
    </citation>
    <scope>NUCLEOTIDE SEQUENCE [LARGE SCALE GENOMIC DNA]</scope>
    <source>
        <strain evidence="3">DSM 44228</strain>
    </source>
</reference>
<feature type="region of interest" description="Disordered" evidence="1">
    <location>
        <begin position="57"/>
        <end position="80"/>
    </location>
</feature>
<dbReference type="STRING" id="994479.GCA_000194155_06424"/>
<evidence type="ECO:0000256" key="1">
    <source>
        <dbReference type="SAM" id="MobiDB-lite"/>
    </source>
</evidence>
<protein>
    <submittedName>
        <fullName evidence="3">Uncharacterized protein</fullName>
    </submittedName>
</protein>
<feature type="transmembrane region" description="Helical" evidence="2">
    <location>
        <begin position="12"/>
        <end position="38"/>
    </location>
</feature>
<dbReference type="OrthoDB" id="5242879at2"/>
<keyword evidence="4" id="KW-1185">Reference proteome</keyword>
<comment type="caution">
    <text evidence="3">The sequence shown here is derived from an EMBL/GenBank/DDBJ whole genome shotgun (WGS) entry which is preliminary data.</text>
</comment>
<sequence>MVLPPDRRPGRLRTLLHVLGELLITAELVLLFVFYSVWVTDWFTTRNQAEASDQLQVQWQHRRRSRHRPRRKPGADSRPLHIPALGLAFRFAELWRAPTRRRWPPGSRW</sequence>
<evidence type="ECO:0000256" key="2">
    <source>
        <dbReference type="SAM" id="Phobius"/>
    </source>
</evidence>
<name>A0A2N3XS57_SACSN</name>
<accession>A0A2N3XS57</accession>
<keyword evidence="2" id="KW-0472">Membrane</keyword>
<dbReference type="Proteomes" id="UP000233786">
    <property type="component" value="Unassembled WGS sequence"/>
</dbReference>
<keyword evidence="2" id="KW-1133">Transmembrane helix</keyword>
<gene>
    <name evidence="3" type="ORF">A8926_1038</name>
</gene>
<evidence type="ECO:0000313" key="3">
    <source>
        <dbReference type="EMBL" id="PKW13503.1"/>
    </source>
</evidence>
<keyword evidence="2" id="KW-0812">Transmembrane</keyword>
<dbReference type="EMBL" id="PJNB01000001">
    <property type="protein sequence ID" value="PKW13503.1"/>
    <property type="molecule type" value="Genomic_DNA"/>
</dbReference>
<evidence type="ECO:0000313" key="4">
    <source>
        <dbReference type="Proteomes" id="UP000233786"/>
    </source>
</evidence>
<dbReference type="AlphaFoldDB" id="A0A2N3XS57"/>
<proteinExistence type="predicted"/>
<dbReference type="RefSeq" id="WP_143539439.1">
    <property type="nucleotide sequence ID" value="NZ_CP061007.1"/>
</dbReference>
<organism evidence="3 4">
    <name type="scientific">Saccharopolyspora spinosa</name>
    <dbReference type="NCBI Taxonomy" id="60894"/>
    <lineage>
        <taxon>Bacteria</taxon>
        <taxon>Bacillati</taxon>
        <taxon>Actinomycetota</taxon>
        <taxon>Actinomycetes</taxon>
        <taxon>Pseudonocardiales</taxon>
        <taxon>Pseudonocardiaceae</taxon>
        <taxon>Saccharopolyspora</taxon>
    </lineage>
</organism>
<feature type="compositionally biased region" description="Basic residues" evidence="1">
    <location>
        <begin position="60"/>
        <end position="72"/>
    </location>
</feature>